<name>A0A251TIC3_HELAN</name>
<evidence type="ECO:0000313" key="5">
    <source>
        <dbReference type="EMBL" id="OTG10519.1"/>
    </source>
</evidence>
<dbReference type="Gene3D" id="1.25.70.10">
    <property type="entry name" value="Transcription termination factor 3, mitochondrial"/>
    <property type="match status" value="2"/>
</dbReference>
<dbReference type="GO" id="GO:0006353">
    <property type="term" value="P:DNA-templated transcription termination"/>
    <property type="evidence" value="ECO:0007669"/>
    <property type="project" value="UniProtKB-KW"/>
</dbReference>
<gene>
    <name evidence="5" type="ORF">HannXRQ_Chr10g0288521</name>
    <name evidence="4" type="ORF">HanXRQr2_Chr04g0146671</name>
</gene>
<dbReference type="GO" id="GO:0009737">
    <property type="term" value="P:response to abscisic acid"/>
    <property type="evidence" value="ECO:0007669"/>
    <property type="project" value="EnsemblPlants"/>
</dbReference>
<dbReference type="GO" id="GO:0009733">
    <property type="term" value="P:response to auxin"/>
    <property type="evidence" value="ECO:0007669"/>
    <property type="project" value="EnsemblPlants"/>
</dbReference>
<dbReference type="FunFam" id="1.25.70.10:FF:000017">
    <property type="entry name" value="Transcription termination factor MTEF18, mitochondrial"/>
    <property type="match status" value="1"/>
</dbReference>
<comment type="similarity">
    <text evidence="1">Belongs to the mTERF family.</text>
</comment>
<dbReference type="GO" id="GO:0009739">
    <property type="term" value="P:response to gibberellin"/>
    <property type="evidence" value="ECO:0007669"/>
    <property type="project" value="EnsemblPlants"/>
</dbReference>
<reference evidence="4" key="3">
    <citation type="submission" date="2020-06" db="EMBL/GenBank/DDBJ databases">
        <title>Helianthus annuus Genome sequencing and assembly Release 2.</title>
        <authorList>
            <person name="Gouzy J."/>
            <person name="Langlade N."/>
            <person name="Munos S."/>
        </authorList>
    </citation>
    <scope>NUCLEOTIDE SEQUENCE</scope>
    <source>
        <tissue evidence="4">Leaves</tissue>
    </source>
</reference>
<evidence type="ECO:0000256" key="3">
    <source>
        <dbReference type="ARBA" id="ARBA00022946"/>
    </source>
</evidence>
<proteinExistence type="inferred from homology"/>
<dbReference type="InterPro" id="IPR038538">
    <property type="entry name" value="MTERF_sf"/>
</dbReference>
<evidence type="ECO:0000256" key="2">
    <source>
        <dbReference type="ARBA" id="ARBA00022472"/>
    </source>
</evidence>
<evidence type="ECO:0000313" key="4">
    <source>
        <dbReference type="EMBL" id="KAF5808550.1"/>
    </source>
</evidence>
<dbReference type="GO" id="GO:0009735">
    <property type="term" value="P:response to cytokinin"/>
    <property type="evidence" value="ECO:0007669"/>
    <property type="project" value="EnsemblPlants"/>
</dbReference>
<keyword evidence="2" id="KW-0806">Transcription termination</keyword>
<dbReference type="GO" id="GO:0007005">
    <property type="term" value="P:mitochondrion organization"/>
    <property type="evidence" value="ECO:0007669"/>
    <property type="project" value="EnsemblPlants"/>
</dbReference>
<dbReference type="FunCoup" id="A0A251TIC3">
    <property type="interactions" value="2199"/>
</dbReference>
<organism evidence="5 6">
    <name type="scientific">Helianthus annuus</name>
    <name type="common">Common sunflower</name>
    <dbReference type="NCBI Taxonomy" id="4232"/>
    <lineage>
        <taxon>Eukaryota</taxon>
        <taxon>Viridiplantae</taxon>
        <taxon>Streptophyta</taxon>
        <taxon>Embryophyta</taxon>
        <taxon>Tracheophyta</taxon>
        <taxon>Spermatophyta</taxon>
        <taxon>Magnoliopsida</taxon>
        <taxon>eudicotyledons</taxon>
        <taxon>Gunneridae</taxon>
        <taxon>Pentapetalae</taxon>
        <taxon>asterids</taxon>
        <taxon>campanulids</taxon>
        <taxon>Asterales</taxon>
        <taxon>Asteraceae</taxon>
        <taxon>Asteroideae</taxon>
        <taxon>Heliantheae alliance</taxon>
        <taxon>Heliantheae</taxon>
        <taxon>Helianthus</taxon>
    </lineage>
</organism>
<evidence type="ECO:0000256" key="1">
    <source>
        <dbReference type="ARBA" id="ARBA00007692"/>
    </source>
</evidence>
<dbReference type="GO" id="GO:0003676">
    <property type="term" value="F:nucleic acid binding"/>
    <property type="evidence" value="ECO:0007669"/>
    <property type="project" value="InterPro"/>
</dbReference>
<dbReference type="GO" id="GO:0000262">
    <property type="term" value="C:mitochondrial chromosome"/>
    <property type="evidence" value="ECO:0007669"/>
    <property type="project" value="EnsemblPlants"/>
</dbReference>
<dbReference type="AlphaFoldDB" id="A0A251TIC3"/>
<dbReference type="InParanoid" id="A0A251TIC3"/>
<protein>
    <submittedName>
        <fullName evidence="5">Putative transcription termination factor</fullName>
    </submittedName>
    <submittedName>
        <fullName evidence="4">Transcription regulator mTERF family</fullName>
    </submittedName>
</protein>
<dbReference type="Proteomes" id="UP000215914">
    <property type="component" value="Chromosome 10"/>
</dbReference>
<dbReference type="EMBL" id="CM007899">
    <property type="protein sequence ID" value="OTG10519.1"/>
    <property type="molecule type" value="Genomic_DNA"/>
</dbReference>
<keyword evidence="6" id="KW-1185">Reference proteome</keyword>
<reference evidence="5" key="2">
    <citation type="submission" date="2017-02" db="EMBL/GenBank/DDBJ databases">
        <title>Sunflower complete genome.</title>
        <authorList>
            <person name="Langlade N."/>
            <person name="Munos S."/>
        </authorList>
    </citation>
    <scope>NUCLEOTIDE SEQUENCE [LARGE SCALE GENOMIC DNA]</scope>
    <source>
        <tissue evidence="5">Leaves</tissue>
    </source>
</reference>
<dbReference type="GO" id="GO:0009658">
    <property type="term" value="P:chloroplast organization"/>
    <property type="evidence" value="ECO:0000318"/>
    <property type="project" value="GO_Central"/>
</dbReference>
<dbReference type="OMA" id="APKILNQ"/>
<dbReference type="Pfam" id="PF02536">
    <property type="entry name" value="mTERF"/>
    <property type="match status" value="2"/>
</dbReference>
<dbReference type="PANTHER" id="PTHR13068:SF113">
    <property type="entry name" value="TRANSCRIPTION TERMINATION FACTOR MTEF18, MITOCHONDRIAL"/>
    <property type="match status" value="1"/>
</dbReference>
<accession>A0A251TIC3</accession>
<dbReference type="EMBL" id="MNCJ02000319">
    <property type="protein sequence ID" value="KAF5808550.1"/>
    <property type="molecule type" value="Genomic_DNA"/>
</dbReference>
<keyword evidence="3" id="KW-0809">Transit peptide</keyword>
<dbReference type="Gramene" id="mRNA:HanXRQr2_Chr04g0146671">
    <property type="protein sequence ID" value="CDS:HanXRQr2_Chr04g0146671.1"/>
    <property type="gene ID" value="HanXRQr2_Chr04g0146671"/>
</dbReference>
<dbReference type="PANTHER" id="PTHR13068">
    <property type="entry name" value="CGI-12 PROTEIN-RELATED"/>
    <property type="match status" value="1"/>
</dbReference>
<dbReference type="InterPro" id="IPR003690">
    <property type="entry name" value="MTERF"/>
</dbReference>
<keyword evidence="2" id="KW-0804">Transcription</keyword>
<dbReference type="GO" id="GO:0009507">
    <property type="term" value="C:chloroplast"/>
    <property type="evidence" value="ECO:0000318"/>
    <property type="project" value="GO_Central"/>
</dbReference>
<reference evidence="4 6" key="1">
    <citation type="journal article" date="2017" name="Nature">
        <title>The sunflower genome provides insights into oil metabolism, flowering and Asterid evolution.</title>
        <authorList>
            <person name="Badouin H."/>
            <person name="Gouzy J."/>
            <person name="Grassa C.J."/>
            <person name="Murat F."/>
            <person name="Staton S.E."/>
            <person name="Cottret L."/>
            <person name="Lelandais-Briere C."/>
            <person name="Owens G.L."/>
            <person name="Carrere S."/>
            <person name="Mayjonade B."/>
            <person name="Legrand L."/>
            <person name="Gill N."/>
            <person name="Kane N.C."/>
            <person name="Bowers J.E."/>
            <person name="Hubner S."/>
            <person name="Bellec A."/>
            <person name="Berard A."/>
            <person name="Berges H."/>
            <person name="Blanchet N."/>
            <person name="Boniface M.C."/>
            <person name="Brunel D."/>
            <person name="Catrice O."/>
            <person name="Chaidir N."/>
            <person name="Claudel C."/>
            <person name="Donnadieu C."/>
            <person name="Faraut T."/>
            <person name="Fievet G."/>
            <person name="Helmstetter N."/>
            <person name="King M."/>
            <person name="Knapp S.J."/>
            <person name="Lai Z."/>
            <person name="Le Paslier M.C."/>
            <person name="Lippi Y."/>
            <person name="Lorenzon L."/>
            <person name="Mandel J.R."/>
            <person name="Marage G."/>
            <person name="Marchand G."/>
            <person name="Marquand E."/>
            <person name="Bret-Mestries E."/>
            <person name="Morien E."/>
            <person name="Nambeesan S."/>
            <person name="Nguyen T."/>
            <person name="Pegot-Espagnet P."/>
            <person name="Pouilly N."/>
            <person name="Raftis F."/>
            <person name="Sallet E."/>
            <person name="Schiex T."/>
            <person name="Thomas J."/>
            <person name="Vandecasteele C."/>
            <person name="Vares D."/>
            <person name="Vear F."/>
            <person name="Vautrin S."/>
            <person name="Crespi M."/>
            <person name="Mangin B."/>
            <person name="Burke J.M."/>
            <person name="Salse J."/>
            <person name="Munos S."/>
            <person name="Vincourt P."/>
            <person name="Rieseberg L.H."/>
            <person name="Langlade N.B."/>
        </authorList>
    </citation>
    <scope>NUCLEOTIDE SEQUENCE [LARGE SCALE GENOMIC DNA]</scope>
    <source>
        <strain evidence="6">cv. SF193</strain>
        <tissue evidence="4">Leaves</tissue>
    </source>
</reference>
<dbReference type="STRING" id="4232.A0A251TIC3"/>
<evidence type="ECO:0000313" key="6">
    <source>
        <dbReference type="Proteomes" id="UP000215914"/>
    </source>
</evidence>
<sequence length="556" mass="63951">MLLRRTIHSLYPHATVRHGSSVAKPLSKIPHKYRAKAIQQAQEALTDYLHTVKTVPYTFAENISKYSVVSLSTVVSKVKFSASDFSKSLQKFLRYHPVNEFELFFESIGIDVNELDLVLPTRKFFLSEDRNAFDVACALYGFGIPWNKLGILYKEEKTIFDKDPDELGAIWKRYMGYGFTSSSLIGVCLVFPCVLNGDSEVENVVSDLKRVVIDFNLVDDVDGDVDTWIDLCRKIKLFYNLGCKKDGLSDMIGRSKTILVEYSEDVISAKVEYFRKFDVTVDEVMSLLLSGSKIFDLELTTQVFCVVGLLRHFGMDEKCLRIITEKYPYVFGKNRLANLPHVMRALNLNQWFFDNLKHGGYRLLKSYPVINPDEDYDKDFAESLVRIQSSRVPAHTLSKLQFLHSIGFGENASTIKVLKHMHGTSCQLSNRFYCLVRNGVEFSKLCKIISLSPKILNQQTKILEKKLEFLRDEIEFSLDYLDVFPAYLCFDLEKRIKPRCRFHTWLMETGLCEKEYSLASIIATSERSFIARIYRIHPAAPKKYLEIFLSQGYDGL</sequence>
<keyword evidence="2" id="KW-0805">Transcription regulation</keyword>
<dbReference type="OrthoDB" id="899381at2759"/>
<dbReference type="SMART" id="SM00733">
    <property type="entry name" value="Mterf"/>
    <property type="match status" value="4"/>
</dbReference>